<protein>
    <recommendedName>
        <fullName evidence="4">Cox cluster protein</fullName>
    </recommendedName>
</protein>
<evidence type="ECO:0008006" key="4">
    <source>
        <dbReference type="Google" id="ProtNLM"/>
    </source>
</evidence>
<dbReference type="OrthoDB" id="206484at2157"/>
<keyword evidence="3" id="KW-1185">Reference proteome</keyword>
<evidence type="ECO:0000313" key="3">
    <source>
        <dbReference type="Proteomes" id="UP000198518"/>
    </source>
</evidence>
<dbReference type="STRING" id="355548.SAMN04487945_0825"/>
<gene>
    <name evidence="2" type="ORF">SAMN04487945_0825</name>
</gene>
<keyword evidence="1" id="KW-1133">Transmembrane helix</keyword>
<dbReference type="InterPro" id="IPR055963">
    <property type="entry name" value="DUF7541"/>
</dbReference>
<feature type="transmembrane region" description="Helical" evidence="1">
    <location>
        <begin position="23"/>
        <end position="51"/>
    </location>
</feature>
<feature type="transmembrane region" description="Helical" evidence="1">
    <location>
        <begin position="97"/>
        <end position="115"/>
    </location>
</feature>
<dbReference type="RefSeq" id="WP_089668111.1">
    <property type="nucleotide sequence ID" value="NZ_FOJA01000001.1"/>
</dbReference>
<feature type="transmembrane region" description="Helical" evidence="1">
    <location>
        <begin position="63"/>
        <end position="85"/>
    </location>
</feature>
<accession>A0A1I0NFI3</accession>
<evidence type="ECO:0000256" key="1">
    <source>
        <dbReference type="SAM" id="Phobius"/>
    </source>
</evidence>
<dbReference type="AlphaFoldDB" id="A0A1I0NFI3"/>
<keyword evidence="1" id="KW-0472">Membrane</keyword>
<reference evidence="2 3" key="1">
    <citation type="submission" date="2016-10" db="EMBL/GenBank/DDBJ databases">
        <authorList>
            <person name="de Groot N.N."/>
        </authorList>
    </citation>
    <scope>NUCLEOTIDE SEQUENCE [LARGE SCALE GENOMIC DNA]</scope>
    <source>
        <strain evidence="2 3">CGMCC 1.5337</strain>
    </source>
</reference>
<sequence length="120" mass="12312">MAERTEQGLSDQYTSASPWPIPLVIGLVVAELGLVFEGLLPVAVGGMLLLATSIVGITRESEFAATLWRPTLTVAVFFAVVGAAIHQGTAATDRGLAMLGTSVVVAAASGAALLYETGRL</sequence>
<organism evidence="2 3">
    <name type="scientific">Halobacterium jilantaiense</name>
    <dbReference type="NCBI Taxonomy" id="355548"/>
    <lineage>
        <taxon>Archaea</taxon>
        <taxon>Methanobacteriati</taxon>
        <taxon>Methanobacteriota</taxon>
        <taxon>Stenosarchaea group</taxon>
        <taxon>Halobacteria</taxon>
        <taxon>Halobacteriales</taxon>
        <taxon>Halobacteriaceae</taxon>
        <taxon>Halobacterium</taxon>
    </lineage>
</organism>
<dbReference type="Pfam" id="PF24396">
    <property type="entry name" value="DUF7541"/>
    <property type="match status" value="1"/>
</dbReference>
<dbReference type="Proteomes" id="UP000198518">
    <property type="component" value="Unassembled WGS sequence"/>
</dbReference>
<keyword evidence="1" id="KW-0812">Transmembrane</keyword>
<proteinExistence type="predicted"/>
<evidence type="ECO:0000313" key="2">
    <source>
        <dbReference type="EMBL" id="SEV99934.1"/>
    </source>
</evidence>
<name>A0A1I0NFI3_9EURY</name>
<dbReference type="EMBL" id="FOJA01000001">
    <property type="protein sequence ID" value="SEV99934.1"/>
    <property type="molecule type" value="Genomic_DNA"/>
</dbReference>